<protein>
    <submittedName>
        <fullName evidence="5">HAD family hydrolase</fullName>
        <ecNumber evidence="5">3.1.3.-</ecNumber>
    </submittedName>
</protein>
<dbReference type="NCBIfam" id="TIGR01549">
    <property type="entry name" value="HAD-SF-IA-v1"/>
    <property type="match status" value="1"/>
</dbReference>
<dbReference type="Pfam" id="PF00702">
    <property type="entry name" value="Hydrolase"/>
    <property type="match status" value="1"/>
</dbReference>
<evidence type="ECO:0000256" key="1">
    <source>
        <dbReference type="ARBA" id="ARBA00001946"/>
    </source>
</evidence>
<organism evidence="5 6">
    <name type="scientific">Bacillus daqingensis</name>
    <dbReference type="NCBI Taxonomy" id="872396"/>
    <lineage>
        <taxon>Bacteria</taxon>
        <taxon>Bacillati</taxon>
        <taxon>Bacillota</taxon>
        <taxon>Bacilli</taxon>
        <taxon>Bacillales</taxon>
        <taxon>Bacillaceae</taxon>
        <taxon>Bacillus</taxon>
    </lineage>
</organism>
<dbReference type="EC" id="3.1.3.-" evidence="5"/>
<dbReference type="SFLD" id="SFLDS00003">
    <property type="entry name" value="Haloacid_Dehalogenase"/>
    <property type="match status" value="1"/>
</dbReference>
<dbReference type="InterPro" id="IPR036412">
    <property type="entry name" value="HAD-like_sf"/>
</dbReference>
<keyword evidence="6" id="KW-1185">Reference proteome</keyword>
<proteinExistence type="predicted"/>
<keyword evidence="4" id="KW-0460">Magnesium</keyword>
<evidence type="ECO:0000313" key="5">
    <source>
        <dbReference type="EMBL" id="MFC4735190.1"/>
    </source>
</evidence>
<evidence type="ECO:0000256" key="4">
    <source>
        <dbReference type="ARBA" id="ARBA00022842"/>
    </source>
</evidence>
<gene>
    <name evidence="5" type="ORF">ACFO4L_01215</name>
</gene>
<evidence type="ECO:0000256" key="3">
    <source>
        <dbReference type="ARBA" id="ARBA00022801"/>
    </source>
</evidence>
<dbReference type="PRINTS" id="PR00413">
    <property type="entry name" value="HADHALOGNASE"/>
</dbReference>
<dbReference type="Gene3D" id="3.40.50.1000">
    <property type="entry name" value="HAD superfamily/HAD-like"/>
    <property type="match status" value="1"/>
</dbReference>
<dbReference type="PANTHER" id="PTHR46470:SF2">
    <property type="entry name" value="GLYCERALDEHYDE 3-PHOSPHATE PHOSPHATASE"/>
    <property type="match status" value="1"/>
</dbReference>
<dbReference type="NCBIfam" id="TIGR01509">
    <property type="entry name" value="HAD-SF-IA-v3"/>
    <property type="match status" value="1"/>
</dbReference>
<dbReference type="InterPro" id="IPR023214">
    <property type="entry name" value="HAD_sf"/>
</dbReference>
<accession>A0ABV9NR86</accession>
<sequence>MTAIKAILFDLDDTLLSRKEALHRFFLLVVEKGYVEPAEEDAMWQAFQEEDAKWHGHADKTDVLRIFFERYPPGDYFDDQEYQQFWNDYFPSCYAVTDEVVDMLDTLKQQVHTGIVTNGVTKRQQAKLSVSKLERLVDEVVISEEAGVEKPDARIFQLALSRLNVQPHEAVFVGDDLKKDIAGSQSAGMRAVWYNPERLNNDTAINPDNEVQTWNELLRKMT</sequence>
<dbReference type="SUPFAM" id="SSF56784">
    <property type="entry name" value="HAD-like"/>
    <property type="match status" value="1"/>
</dbReference>
<dbReference type="SFLD" id="SFLDG01129">
    <property type="entry name" value="C1.5:_HAD__Beta-PGM__Phosphata"/>
    <property type="match status" value="1"/>
</dbReference>
<evidence type="ECO:0000256" key="2">
    <source>
        <dbReference type="ARBA" id="ARBA00022723"/>
    </source>
</evidence>
<reference evidence="6" key="1">
    <citation type="journal article" date="2019" name="Int. J. Syst. Evol. Microbiol.">
        <title>The Global Catalogue of Microorganisms (GCM) 10K type strain sequencing project: providing services to taxonomists for standard genome sequencing and annotation.</title>
        <authorList>
            <consortium name="The Broad Institute Genomics Platform"/>
            <consortium name="The Broad Institute Genome Sequencing Center for Infectious Disease"/>
            <person name="Wu L."/>
            <person name="Ma J."/>
        </authorList>
    </citation>
    <scope>NUCLEOTIDE SEQUENCE [LARGE SCALE GENOMIC DNA]</scope>
    <source>
        <strain evidence="6">JCM 12165</strain>
    </source>
</reference>
<comment type="caution">
    <text evidence="5">The sequence shown here is derived from an EMBL/GenBank/DDBJ whole genome shotgun (WGS) entry which is preliminary data.</text>
</comment>
<dbReference type="GO" id="GO:0016787">
    <property type="term" value="F:hydrolase activity"/>
    <property type="evidence" value="ECO:0007669"/>
    <property type="project" value="UniProtKB-KW"/>
</dbReference>
<dbReference type="RefSeq" id="WP_377907816.1">
    <property type="nucleotide sequence ID" value="NZ_JBHSGK010000003.1"/>
</dbReference>
<dbReference type="PANTHER" id="PTHR46470">
    <property type="entry name" value="N-ACYLNEURAMINATE-9-PHOSPHATASE"/>
    <property type="match status" value="1"/>
</dbReference>
<dbReference type="EMBL" id="JBHSGK010000003">
    <property type="protein sequence ID" value="MFC4735190.1"/>
    <property type="molecule type" value="Genomic_DNA"/>
</dbReference>
<name>A0ABV9NR86_9BACI</name>
<keyword evidence="2" id="KW-0479">Metal-binding</keyword>
<dbReference type="InterPro" id="IPR006439">
    <property type="entry name" value="HAD-SF_hydro_IA"/>
</dbReference>
<dbReference type="InterPro" id="IPR051400">
    <property type="entry name" value="HAD-like_hydrolase"/>
</dbReference>
<keyword evidence="3 5" id="KW-0378">Hydrolase</keyword>
<comment type="cofactor">
    <cofactor evidence="1">
        <name>Mg(2+)</name>
        <dbReference type="ChEBI" id="CHEBI:18420"/>
    </cofactor>
</comment>
<dbReference type="Gene3D" id="1.20.120.710">
    <property type="entry name" value="Haloacid dehalogenase hydrolase-like domain"/>
    <property type="match status" value="1"/>
</dbReference>
<dbReference type="Proteomes" id="UP001595896">
    <property type="component" value="Unassembled WGS sequence"/>
</dbReference>
<evidence type="ECO:0000313" key="6">
    <source>
        <dbReference type="Proteomes" id="UP001595896"/>
    </source>
</evidence>